<feature type="compositionally biased region" description="Pro residues" evidence="1">
    <location>
        <begin position="533"/>
        <end position="546"/>
    </location>
</feature>
<feature type="compositionally biased region" description="Low complexity" evidence="1">
    <location>
        <begin position="153"/>
        <end position="165"/>
    </location>
</feature>
<feature type="compositionally biased region" description="Polar residues" evidence="1">
    <location>
        <begin position="489"/>
        <end position="503"/>
    </location>
</feature>
<organism evidence="3 4">
    <name type="scientific">Sungouiella intermedia</name>
    <dbReference type="NCBI Taxonomy" id="45354"/>
    <lineage>
        <taxon>Eukaryota</taxon>
        <taxon>Fungi</taxon>
        <taxon>Dikarya</taxon>
        <taxon>Ascomycota</taxon>
        <taxon>Saccharomycotina</taxon>
        <taxon>Pichiomycetes</taxon>
        <taxon>Metschnikowiaceae</taxon>
        <taxon>Sungouiella</taxon>
    </lineage>
</organism>
<feature type="region of interest" description="Disordered" evidence="1">
    <location>
        <begin position="1"/>
        <end position="30"/>
    </location>
</feature>
<feature type="compositionally biased region" description="Polar residues" evidence="1">
    <location>
        <begin position="321"/>
        <end position="333"/>
    </location>
</feature>
<protein>
    <submittedName>
        <fullName evidence="3">CIC11C00000001421</fullName>
    </submittedName>
</protein>
<feature type="domain" description="WH2" evidence="2">
    <location>
        <begin position="29"/>
        <end position="46"/>
    </location>
</feature>
<feature type="region of interest" description="Disordered" evidence="1">
    <location>
        <begin position="439"/>
        <end position="674"/>
    </location>
</feature>
<dbReference type="Pfam" id="PF02205">
    <property type="entry name" value="WH2"/>
    <property type="match status" value="1"/>
</dbReference>
<feature type="compositionally biased region" description="Pro residues" evidence="1">
    <location>
        <begin position="508"/>
        <end position="525"/>
    </location>
</feature>
<feature type="compositionally biased region" description="Polar residues" evidence="1">
    <location>
        <begin position="58"/>
        <end position="76"/>
    </location>
</feature>
<feature type="region of interest" description="Disordered" evidence="1">
    <location>
        <begin position="722"/>
        <end position="745"/>
    </location>
</feature>
<evidence type="ECO:0000313" key="3">
    <source>
        <dbReference type="EMBL" id="SGZ53515.1"/>
    </source>
</evidence>
<feature type="compositionally biased region" description="Pro residues" evidence="1">
    <location>
        <begin position="634"/>
        <end position="643"/>
    </location>
</feature>
<dbReference type="GO" id="GO:0003779">
    <property type="term" value="F:actin binding"/>
    <property type="evidence" value="ECO:0007669"/>
    <property type="project" value="InterPro"/>
</dbReference>
<feature type="compositionally biased region" description="Polar residues" evidence="1">
    <location>
        <begin position="130"/>
        <end position="142"/>
    </location>
</feature>
<feature type="compositionally biased region" description="Pro residues" evidence="1">
    <location>
        <begin position="385"/>
        <end position="400"/>
    </location>
</feature>
<feature type="compositionally biased region" description="Pro residues" evidence="1">
    <location>
        <begin position="365"/>
        <end position="378"/>
    </location>
</feature>
<feature type="compositionally biased region" description="Low complexity" evidence="1">
    <location>
        <begin position="220"/>
        <end position="231"/>
    </location>
</feature>
<dbReference type="SMART" id="SM00246">
    <property type="entry name" value="WH2"/>
    <property type="match status" value="2"/>
</dbReference>
<dbReference type="AlphaFoldDB" id="A0A1L0BQJ8"/>
<evidence type="ECO:0000313" key="4">
    <source>
        <dbReference type="Proteomes" id="UP000182259"/>
    </source>
</evidence>
<feature type="compositionally biased region" description="Pro residues" evidence="1">
    <location>
        <begin position="242"/>
        <end position="272"/>
    </location>
</feature>
<dbReference type="PROSITE" id="PS51082">
    <property type="entry name" value="WH2"/>
    <property type="match status" value="1"/>
</dbReference>
<evidence type="ECO:0000256" key="1">
    <source>
        <dbReference type="SAM" id="MobiDB-lite"/>
    </source>
</evidence>
<evidence type="ECO:0000259" key="2">
    <source>
        <dbReference type="PROSITE" id="PS51082"/>
    </source>
</evidence>
<feature type="compositionally biased region" description="Polar residues" evidence="1">
    <location>
        <begin position="441"/>
        <end position="451"/>
    </location>
</feature>
<feature type="compositionally biased region" description="Pro residues" evidence="1">
    <location>
        <begin position="166"/>
        <end position="188"/>
    </location>
</feature>
<dbReference type="InterPro" id="IPR003124">
    <property type="entry name" value="WH2_dom"/>
</dbReference>
<feature type="compositionally biased region" description="Low complexity" evidence="1">
    <location>
        <begin position="623"/>
        <end position="633"/>
    </location>
</feature>
<feature type="compositionally biased region" description="Pro residues" evidence="1">
    <location>
        <begin position="334"/>
        <end position="356"/>
    </location>
</feature>
<feature type="compositionally biased region" description="Polar residues" evidence="1">
    <location>
        <begin position="593"/>
        <end position="603"/>
    </location>
</feature>
<dbReference type="CDD" id="cd22064">
    <property type="entry name" value="WH2_WAS_WASL"/>
    <property type="match status" value="1"/>
</dbReference>
<accession>A0A1L0BQJ8</accession>
<gene>
    <name evidence="3" type="ORF">SAMEA4029009_CIC11G00000001421</name>
</gene>
<feature type="compositionally biased region" description="Pro residues" evidence="1">
    <location>
        <begin position="605"/>
        <end position="622"/>
    </location>
</feature>
<feature type="compositionally biased region" description="Low complexity" evidence="1">
    <location>
        <begin position="273"/>
        <end position="289"/>
    </location>
</feature>
<feature type="compositionally biased region" description="Low complexity" evidence="1">
    <location>
        <begin position="547"/>
        <end position="558"/>
    </location>
</feature>
<feature type="compositionally biased region" description="Pro residues" evidence="1">
    <location>
        <begin position="1"/>
        <end position="25"/>
    </location>
</feature>
<proteinExistence type="predicted"/>
<sequence>MAGPPPPPPPPPLAGLDLPPPPPASMPVGRDALLGDIRKGMNLKKAVTVDKSKPLIDSKTSILTSSPLASTGNPHTSSAPPLPSGGPPQLGDIFAGGMPKLKSVKDNRSGLVPASAPKIPVPPTHPVSIPQHSAPQAPQTPLNRPPKRNLITASSAAPSLLTPPTSSGPPPLPSAAPPLPSAAPPLPSAVPHVPSSRPSASLKVPKMPPSRPRKLGHLKSSSISSLGSFESTQSSESVLTPQAPPVPSGPPPLPSAPPPLPNAGPPPPPPPSVSVSGPGKAFKSTAPSAPSAPPLPAGGLPFLAQINAKRDESNVIDNVPSPASNSRVPSVPTNAPPLPSSVPPPPLSVKVPPLPQSLPVSGGSPAPPPPPPPPPPPGGLGNSVPKPPGGPPAPPPPPPGGLGAPSLAKKGSTKPPVAVGGALPFIDQINAKRNETFVVDGSSSGYSTTLETPAGETPSRPLAPSTAPPVPSAPLKESSQPLGGLPFLNQINSRRLESGSTSLAAVPPRVPPSVPPSAPPIPSGNPPSRSQAPPAPPPPPSAPPAPSAAVTHSAQSAPSAPPAPPQIPGGLPFLAQTNAQKSDDSDSETDSSAPNYSYSSQQSTPVPPIAPPPPTSVPPTSAPPTQLAPLLPQLVPPLLPNAAPPSALSSQTTRTKKAAPPPPPSTMDQQQSVGLSLRKISALAYTINTHQRNGADSKPQKIVIDDLRYKFANADTLPHPRRFEGKQKLYPSGRGSSVPLDLSIF</sequence>
<reference evidence="3 4" key="1">
    <citation type="submission" date="2016-10" db="EMBL/GenBank/DDBJ databases">
        <authorList>
            <person name="de Groot N.N."/>
        </authorList>
    </citation>
    <scope>NUCLEOTIDE SEQUENCE [LARGE SCALE GENOMIC DNA]</scope>
    <source>
        <strain evidence="3 4">PYCC 4715</strain>
    </source>
</reference>
<dbReference type="Proteomes" id="UP000182259">
    <property type="component" value="Chromosome III"/>
</dbReference>
<dbReference type="EMBL" id="LT635766">
    <property type="protein sequence ID" value="SGZ53515.1"/>
    <property type="molecule type" value="Genomic_DNA"/>
</dbReference>
<name>A0A1L0BQJ8_9ASCO</name>
<feature type="region of interest" description="Disordered" evidence="1">
    <location>
        <begin position="49"/>
        <end position="420"/>
    </location>
</feature>